<evidence type="ECO:0000259" key="4">
    <source>
        <dbReference type="Pfam" id="PF02449"/>
    </source>
</evidence>
<keyword evidence="3" id="KW-0812">Transmembrane</keyword>
<reference evidence="6" key="1">
    <citation type="journal article" date="2021" name="PeerJ">
        <title>Extensive microbial diversity within the chicken gut microbiome revealed by metagenomics and culture.</title>
        <authorList>
            <person name="Gilroy R."/>
            <person name="Ravi A."/>
            <person name="Getino M."/>
            <person name="Pursley I."/>
            <person name="Horton D.L."/>
            <person name="Alikhan N.F."/>
            <person name="Baker D."/>
            <person name="Gharbi K."/>
            <person name="Hall N."/>
            <person name="Watson M."/>
            <person name="Adriaenssens E.M."/>
            <person name="Foster-Nyarko E."/>
            <person name="Jarju S."/>
            <person name="Secka A."/>
            <person name="Antonio M."/>
            <person name="Oren A."/>
            <person name="Chaudhuri R.R."/>
            <person name="La Ragione R."/>
            <person name="Hildebrand F."/>
            <person name="Pallen M.J."/>
        </authorList>
    </citation>
    <scope>NUCLEOTIDE SEQUENCE</scope>
    <source>
        <strain evidence="6">ChiSjej1B19-5720</strain>
    </source>
</reference>
<evidence type="ECO:0000256" key="3">
    <source>
        <dbReference type="SAM" id="Phobius"/>
    </source>
</evidence>
<dbReference type="GO" id="GO:0004565">
    <property type="term" value="F:beta-galactosidase activity"/>
    <property type="evidence" value="ECO:0007669"/>
    <property type="project" value="InterPro"/>
</dbReference>
<dbReference type="InterPro" id="IPR013529">
    <property type="entry name" value="Glyco_hydro_42_N"/>
</dbReference>
<dbReference type="Pfam" id="PF02449">
    <property type="entry name" value="Glyco_hydro_42"/>
    <property type="match status" value="1"/>
</dbReference>
<reference evidence="6" key="2">
    <citation type="submission" date="2021-04" db="EMBL/GenBank/DDBJ databases">
        <authorList>
            <person name="Gilroy R."/>
        </authorList>
    </citation>
    <scope>NUCLEOTIDE SEQUENCE</scope>
    <source>
        <strain evidence="6">ChiSjej1B19-5720</strain>
    </source>
</reference>
<comment type="caution">
    <text evidence="6">The sequence shown here is derived from an EMBL/GenBank/DDBJ whole genome shotgun (WGS) entry which is preliminary data.</text>
</comment>
<feature type="domain" description="Glycoside hydrolase family 42 N-terminal" evidence="4">
    <location>
        <begin position="88"/>
        <end position="195"/>
    </location>
</feature>
<dbReference type="Gene3D" id="3.20.20.80">
    <property type="entry name" value="Glycosidases"/>
    <property type="match status" value="1"/>
</dbReference>
<evidence type="ECO:0000313" key="6">
    <source>
        <dbReference type="EMBL" id="HJB27648.1"/>
    </source>
</evidence>
<dbReference type="InterPro" id="IPR017853">
    <property type="entry name" value="GH"/>
</dbReference>
<evidence type="ECO:0000259" key="5">
    <source>
        <dbReference type="Pfam" id="PF16116"/>
    </source>
</evidence>
<sequence>MNCKKEGGRNGADPSLLRPPMRRKIGILALCLALLIGGGTAVWFWPKTKTWEVQEGEKPAANPLKGWACWGENLSAGAGLSLAYVPVYWSEAEPEKGVYDFDGLEEKYHFREWKEQGTRIILRVILDSPSDEGEMNIPQWLYEEMGGDGAWYENDYGSGFSPNYENALLRQYHGKFIKALGERYNEDPQIAFIQLGSLGHWGEWHVHEESGIRQFPDSTVTDGYVRDYLEAFGKKKLLLRRPYGIVQEAGLGLYNDSFGDPAAQEEWLDWIQNGYISSQNGQELPGAPDFWKKAPSGGEFSTSHDMGWYFGENFNTTLRYLKESHTTFLGPNIPENEDVTEEQWENAEKFAREMGYCFTVRSSRLKYQRGRDKRLEILFENIGTAPFYEDWEVRIALKDEKGQTVWQQDFPAELSAWQEQETFSRTLEGTADLEAEGLSVWVGIVDPMTGSCRVKMAVEGEEVEGMYCVGYF</sequence>
<dbReference type="GO" id="GO:0005975">
    <property type="term" value="P:carbohydrate metabolic process"/>
    <property type="evidence" value="ECO:0007669"/>
    <property type="project" value="InterPro"/>
</dbReference>
<gene>
    <name evidence="6" type="ORF">IAA06_02510</name>
</gene>
<keyword evidence="2" id="KW-0326">Glycosidase</keyword>
<keyword evidence="1" id="KW-0378">Hydrolase</keyword>
<dbReference type="AlphaFoldDB" id="A0A9D2LS21"/>
<protein>
    <submittedName>
        <fullName evidence="6">DUF4832 domain-containing protein</fullName>
    </submittedName>
</protein>
<dbReference type="Pfam" id="PF16116">
    <property type="entry name" value="DUF4832"/>
    <property type="match status" value="1"/>
</dbReference>
<dbReference type="EMBL" id="DWYZ01000059">
    <property type="protein sequence ID" value="HJB27648.1"/>
    <property type="molecule type" value="Genomic_DNA"/>
</dbReference>
<dbReference type="SUPFAM" id="SSF51445">
    <property type="entry name" value="(Trans)glycosidases"/>
    <property type="match status" value="1"/>
</dbReference>
<name>A0A9D2LS21_9FIRM</name>
<evidence type="ECO:0000256" key="1">
    <source>
        <dbReference type="ARBA" id="ARBA00022801"/>
    </source>
</evidence>
<feature type="domain" description="DUF4832" evidence="5">
    <location>
        <begin position="293"/>
        <end position="447"/>
    </location>
</feature>
<proteinExistence type="predicted"/>
<dbReference type="GO" id="GO:0009341">
    <property type="term" value="C:beta-galactosidase complex"/>
    <property type="evidence" value="ECO:0007669"/>
    <property type="project" value="InterPro"/>
</dbReference>
<accession>A0A9D2LS21</accession>
<keyword evidence="3" id="KW-0472">Membrane</keyword>
<dbReference type="InterPro" id="IPR032267">
    <property type="entry name" value="DUF4832"/>
</dbReference>
<organism evidence="6 7">
    <name type="scientific">Candidatus Blautia faecavium</name>
    <dbReference type="NCBI Taxonomy" id="2838487"/>
    <lineage>
        <taxon>Bacteria</taxon>
        <taxon>Bacillati</taxon>
        <taxon>Bacillota</taxon>
        <taxon>Clostridia</taxon>
        <taxon>Lachnospirales</taxon>
        <taxon>Lachnospiraceae</taxon>
        <taxon>Blautia</taxon>
    </lineage>
</organism>
<evidence type="ECO:0000313" key="7">
    <source>
        <dbReference type="Proteomes" id="UP000823842"/>
    </source>
</evidence>
<dbReference type="Proteomes" id="UP000823842">
    <property type="component" value="Unassembled WGS sequence"/>
</dbReference>
<feature type="transmembrane region" description="Helical" evidence="3">
    <location>
        <begin position="25"/>
        <end position="45"/>
    </location>
</feature>
<keyword evidence="3" id="KW-1133">Transmembrane helix</keyword>
<evidence type="ECO:0000256" key="2">
    <source>
        <dbReference type="ARBA" id="ARBA00023295"/>
    </source>
</evidence>